<reference evidence="3 4" key="1">
    <citation type="submission" date="2020-08" db="EMBL/GenBank/DDBJ databases">
        <title>Genomic Encyclopedia of Type Strains, Phase IV (KMG-IV): sequencing the most valuable type-strain genomes for metagenomic binning, comparative biology and taxonomic classification.</title>
        <authorList>
            <person name="Goeker M."/>
        </authorList>
    </citation>
    <scope>NUCLEOTIDE SEQUENCE [LARGE SCALE GENOMIC DNA]</scope>
    <source>
        <strain evidence="3 4">DSM 17328</strain>
    </source>
</reference>
<keyword evidence="4" id="KW-1185">Reference proteome</keyword>
<dbReference type="Gene3D" id="3.90.226.10">
    <property type="entry name" value="2-enoyl-CoA Hydratase, Chain A, domain 1"/>
    <property type="match status" value="1"/>
</dbReference>
<dbReference type="InterPro" id="IPR001753">
    <property type="entry name" value="Enoyl-CoA_hydra/iso"/>
</dbReference>
<evidence type="ECO:0000256" key="2">
    <source>
        <dbReference type="RuleBase" id="RU003707"/>
    </source>
</evidence>
<dbReference type="RefSeq" id="WP_184063450.1">
    <property type="nucleotide sequence ID" value="NZ_JACHNZ010000001.1"/>
</dbReference>
<comment type="similarity">
    <text evidence="1 2">Belongs to the enoyl-CoA hydratase/isomerase family.</text>
</comment>
<dbReference type="PROSITE" id="PS00166">
    <property type="entry name" value="ENOYL_COA_HYDRATASE"/>
    <property type="match status" value="1"/>
</dbReference>
<dbReference type="InterPro" id="IPR051683">
    <property type="entry name" value="Enoyl-CoA_Hydratase/Isomerase"/>
</dbReference>
<gene>
    <name evidence="3" type="ORF">GGQ98_000088</name>
</gene>
<dbReference type="CDD" id="cd06558">
    <property type="entry name" value="crotonase-like"/>
    <property type="match status" value="1"/>
</dbReference>
<protein>
    <submittedName>
        <fullName evidence="3">Enoyl-CoA hydratase/carnithine racemase</fullName>
    </submittedName>
</protein>
<dbReference type="InterPro" id="IPR029045">
    <property type="entry name" value="ClpP/crotonase-like_dom_sf"/>
</dbReference>
<dbReference type="EMBL" id="JACHNZ010000001">
    <property type="protein sequence ID" value="MBB4630487.1"/>
    <property type="molecule type" value="Genomic_DNA"/>
</dbReference>
<dbReference type="Pfam" id="PF00378">
    <property type="entry name" value="ECH_1"/>
    <property type="match status" value="1"/>
</dbReference>
<comment type="caution">
    <text evidence="3">The sequence shown here is derived from an EMBL/GenBank/DDBJ whole genome shotgun (WGS) entry which is preliminary data.</text>
</comment>
<accession>A0A7W7F5F7</accession>
<dbReference type="SUPFAM" id="SSF52096">
    <property type="entry name" value="ClpP/crotonase"/>
    <property type="match status" value="1"/>
</dbReference>
<dbReference type="Proteomes" id="UP000566324">
    <property type="component" value="Unassembled WGS sequence"/>
</dbReference>
<dbReference type="PANTHER" id="PTHR42964:SF1">
    <property type="entry name" value="POLYKETIDE BIOSYNTHESIS ENOYL-COA HYDRATASE PKSH-RELATED"/>
    <property type="match status" value="1"/>
</dbReference>
<dbReference type="InterPro" id="IPR018376">
    <property type="entry name" value="Enoyl-CoA_hyd/isom_CS"/>
</dbReference>
<evidence type="ECO:0000256" key="1">
    <source>
        <dbReference type="ARBA" id="ARBA00005254"/>
    </source>
</evidence>
<dbReference type="PANTHER" id="PTHR42964">
    <property type="entry name" value="ENOYL-COA HYDRATASE"/>
    <property type="match status" value="1"/>
</dbReference>
<organism evidence="3 4">
    <name type="scientific">Sphingosinicella soli</name>
    <dbReference type="NCBI Taxonomy" id="333708"/>
    <lineage>
        <taxon>Bacteria</taxon>
        <taxon>Pseudomonadati</taxon>
        <taxon>Pseudomonadota</taxon>
        <taxon>Alphaproteobacteria</taxon>
        <taxon>Sphingomonadales</taxon>
        <taxon>Sphingosinicellaceae</taxon>
        <taxon>Sphingosinicella</taxon>
    </lineage>
</organism>
<evidence type="ECO:0000313" key="3">
    <source>
        <dbReference type="EMBL" id="MBB4630487.1"/>
    </source>
</evidence>
<dbReference type="InterPro" id="IPR014748">
    <property type="entry name" value="Enoyl-CoA_hydra_C"/>
</dbReference>
<dbReference type="GO" id="GO:0003824">
    <property type="term" value="F:catalytic activity"/>
    <property type="evidence" value="ECO:0007669"/>
    <property type="project" value="InterPro"/>
</dbReference>
<sequence>MTDALQLQIEGPVARIAFNRADKRNAISQAMWEALPRLVESAVAQRAVRMLIIQSTTPAMFSAGADIGEFAEKARDPVWQARNRQALRGAQLAISRAPIPTLAVVDGDCVGAGCGIALACDIRIASSRARFGITPAKLGLVYPLHDIKLLVDLVGPGQARRILYTGELLSADEALVIGLIEMGTTVEALSREVDLLIERIVENAPSSIAGLKGFVRRVLDGDRDDDAASAAMFDAAFAGADFSEGLAAFAARRKPVFADR</sequence>
<proteinExistence type="inferred from homology"/>
<evidence type="ECO:0000313" key="4">
    <source>
        <dbReference type="Proteomes" id="UP000566324"/>
    </source>
</evidence>
<dbReference type="Gene3D" id="1.10.12.10">
    <property type="entry name" value="Lyase 2-enoyl-coa Hydratase, Chain A, domain 2"/>
    <property type="match status" value="1"/>
</dbReference>
<name>A0A7W7F5F7_9SPHN</name>
<dbReference type="AlphaFoldDB" id="A0A7W7F5F7"/>